<organism evidence="1">
    <name type="scientific">Bandra megavirus</name>
    <dbReference type="NCBI Taxonomy" id="2071566"/>
    <lineage>
        <taxon>Viruses</taxon>
        <taxon>Varidnaviria</taxon>
        <taxon>Bamfordvirae</taxon>
        <taxon>Nucleocytoviricota</taxon>
        <taxon>Megaviricetes</taxon>
        <taxon>Imitervirales</taxon>
        <taxon>Mimiviridae</taxon>
        <taxon>Megamimivirinae</taxon>
        <taxon>Megavirus</taxon>
    </lineage>
</organism>
<protein>
    <submittedName>
        <fullName evidence="1">Ankyrin repeat protein</fullName>
    </submittedName>
</protein>
<reference evidence="1" key="1">
    <citation type="submission" date="2018-01" db="EMBL/GenBank/DDBJ databases">
        <title>Draft genome sequence of Bandra megavirus.</title>
        <authorList>
            <person name="Chatterjee A."/>
            <person name="Yadav R."/>
            <person name="Kondabagil K."/>
        </authorList>
    </citation>
    <scope>NUCLEOTIDE SEQUENCE</scope>
    <source>
        <strain evidence="1">KK-1</strain>
    </source>
</reference>
<evidence type="ECO:0000313" key="1">
    <source>
        <dbReference type="EMBL" id="AUV58827.1"/>
    </source>
</evidence>
<accession>A0A2K9V9D9</accession>
<proteinExistence type="predicted"/>
<dbReference type="SUPFAM" id="SSF48403">
    <property type="entry name" value="Ankyrin repeat"/>
    <property type="match status" value="1"/>
</dbReference>
<dbReference type="InterPro" id="IPR036770">
    <property type="entry name" value="Ankyrin_rpt-contain_sf"/>
</dbReference>
<dbReference type="EMBL" id="MG779378">
    <property type="protein sequence ID" value="AUV58827.1"/>
    <property type="molecule type" value="Genomic_DNA"/>
</dbReference>
<sequence length="324" mass="37763">MSDIYCKVLNSNFNQKGYQYNEGLNVLDKPFESTGSCVPGGLYFTNIENIFKFINYGIYLVKVTVPVDAQMVKDPDDDKWRANKIIISDKKDLRQIDTIKYLIENGANIKRDYHFVIDFTINNGLHDILEYILTICKDIGIKLSVPNVLPVYSTNMAKILVKEKAKMSTQFVDQIIKNNDLKIIKKIISCEKYISHILYIYQGAAYYNKLDIIKLLHRTHYQLETSDSHNTLAFISAVKNESYNVLNYMIDYGLKISFDIQSYIYNDKIHLRMKSYLCKNYDKIMKNNVMYVNFGNHIEKFVNTDSGDTLDSIRREKKLNFLKS</sequence>
<name>A0A2K9V9D9_9VIRU</name>
<dbReference type="Gene3D" id="1.25.40.20">
    <property type="entry name" value="Ankyrin repeat-containing domain"/>
    <property type="match status" value="1"/>
</dbReference>